<comment type="caution">
    <text evidence="2">The sequence shown here is derived from an EMBL/GenBank/DDBJ whole genome shotgun (WGS) entry which is preliminary data.</text>
</comment>
<proteinExistence type="predicted"/>
<dbReference type="Proteomes" id="UP000886595">
    <property type="component" value="Unassembled WGS sequence"/>
</dbReference>
<keyword evidence="3" id="KW-1185">Reference proteome</keyword>
<feature type="compositionally biased region" description="Basic and acidic residues" evidence="1">
    <location>
        <begin position="13"/>
        <end position="25"/>
    </location>
</feature>
<dbReference type="EMBL" id="JAAMPC010000002">
    <property type="protein sequence ID" value="KAG2328068.1"/>
    <property type="molecule type" value="Genomic_DNA"/>
</dbReference>
<accession>A0A8X7WC28</accession>
<sequence>MQRHHQNTEVTVEDNRTAPRRRTEEPEPVEAPAIKHRKQPPLPLPPEVQRHLTTPITLRPPLDPPTPQLQPENTLIWKDEWMKTRHIHQTLPRKGTLTPQGKELRNIPYLQRR</sequence>
<name>A0A8X7WC28_BRACI</name>
<dbReference type="AlphaFoldDB" id="A0A8X7WC28"/>
<feature type="region of interest" description="Disordered" evidence="1">
    <location>
        <begin position="91"/>
        <end position="113"/>
    </location>
</feature>
<evidence type="ECO:0000256" key="1">
    <source>
        <dbReference type="SAM" id="MobiDB-lite"/>
    </source>
</evidence>
<gene>
    <name evidence="2" type="ORF">Bca52824_010796</name>
</gene>
<organism evidence="2 3">
    <name type="scientific">Brassica carinata</name>
    <name type="common">Ethiopian mustard</name>
    <name type="synonym">Abyssinian cabbage</name>
    <dbReference type="NCBI Taxonomy" id="52824"/>
    <lineage>
        <taxon>Eukaryota</taxon>
        <taxon>Viridiplantae</taxon>
        <taxon>Streptophyta</taxon>
        <taxon>Embryophyta</taxon>
        <taxon>Tracheophyta</taxon>
        <taxon>Spermatophyta</taxon>
        <taxon>Magnoliopsida</taxon>
        <taxon>eudicotyledons</taxon>
        <taxon>Gunneridae</taxon>
        <taxon>Pentapetalae</taxon>
        <taxon>rosids</taxon>
        <taxon>malvids</taxon>
        <taxon>Brassicales</taxon>
        <taxon>Brassicaceae</taxon>
        <taxon>Brassiceae</taxon>
        <taxon>Brassica</taxon>
    </lineage>
</organism>
<reference evidence="2 3" key="1">
    <citation type="submission" date="2020-02" db="EMBL/GenBank/DDBJ databases">
        <authorList>
            <person name="Ma Q."/>
            <person name="Huang Y."/>
            <person name="Song X."/>
            <person name="Pei D."/>
        </authorList>
    </citation>
    <scope>NUCLEOTIDE SEQUENCE [LARGE SCALE GENOMIC DNA]</scope>
    <source>
        <strain evidence="2">Sxm20200214</strain>
        <tissue evidence="2">Leaf</tissue>
    </source>
</reference>
<evidence type="ECO:0000313" key="2">
    <source>
        <dbReference type="EMBL" id="KAG2328068.1"/>
    </source>
</evidence>
<feature type="region of interest" description="Disordered" evidence="1">
    <location>
        <begin position="1"/>
        <end position="48"/>
    </location>
</feature>
<protein>
    <submittedName>
        <fullName evidence="2">Uncharacterized protein</fullName>
    </submittedName>
</protein>
<evidence type="ECO:0000313" key="3">
    <source>
        <dbReference type="Proteomes" id="UP000886595"/>
    </source>
</evidence>